<proteinExistence type="predicted"/>
<dbReference type="InterPro" id="IPR009665">
    <property type="entry name" value="YyaC"/>
</dbReference>
<name>D7CN57_SYNLT</name>
<keyword evidence="2" id="KW-1185">Reference proteome</keyword>
<evidence type="ECO:0000313" key="2">
    <source>
        <dbReference type="Proteomes" id="UP000000378"/>
    </source>
</evidence>
<dbReference type="KEGG" id="slp:Slip_1379"/>
<protein>
    <submittedName>
        <fullName evidence="1">Sporulation protein YyaC</fullName>
    </submittedName>
</protein>
<dbReference type="eggNOG" id="ENOG50313RY">
    <property type="taxonomic scope" value="Bacteria"/>
</dbReference>
<dbReference type="HOGENOM" id="CLU_104063_0_0_9"/>
<reference evidence="1 2" key="2">
    <citation type="journal article" date="2010" name="Stand. Genomic Sci.">
        <title>Complete genome sequence of Syntrophothermus lipocalidus type strain (TGB-C1).</title>
        <authorList>
            <person name="Djao O.D."/>
            <person name="Zhang X."/>
            <person name="Lucas S."/>
            <person name="Lapidus A."/>
            <person name="Del Rio T.G."/>
            <person name="Nolan M."/>
            <person name="Tice H."/>
            <person name="Cheng J.F."/>
            <person name="Han C."/>
            <person name="Tapia R."/>
            <person name="Goodwin L."/>
            <person name="Pitluck S."/>
            <person name="Liolios K."/>
            <person name="Ivanova N."/>
            <person name="Mavromatis K."/>
            <person name="Mikhailova N."/>
            <person name="Ovchinnikova G."/>
            <person name="Pati A."/>
            <person name="Brambilla E."/>
            <person name="Chen A."/>
            <person name="Palaniappan K."/>
            <person name="Land M."/>
            <person name="Hauser L."/>
            <person name="Chang Y.J."/>
            <person name="Jeffries C.D."/>
            <person name="Rohde M."/>
            <person name="Sikorski J."/>
            <person name="Spring S."/>
            <person name="Goker M."/>
            <person name="Detter J.C."/>
            <person name="Woyke T."/>
            <person name="Bristow J."/>
            <person name="Eisen J.A."/>
            <person name="Markowitz V."/>
            <person name="Hugenholtz P."/>
            <person name="Kyrpides N.C."/>
            <person name="Klenk H.P."/>
        </authorList>
    </citation>
    <scope>NUCLEOTIDE SEQUENCE [LARGE SCALE GENOMIC DNA]</scope>
    <source>
        <strain evidence="2">DSM 12680 / TGB-C1</strain>
    </source>
</reference>
<dbReference type="Pfam" id="PF06866">
    <property type="entry name" value="DUF1256"/>
    <property type="match status" value="1"/>
</dbReference>
<gene>
    <name evidence="1" type="ordered locus">Slip_1379</name>
</gene>
<dbReference type="SUPFAM" id="SSF53163">
    <property type="entry name" value="HybD-like"/>
    <property type="match status" value="1"/>
</dbReference>
<dbReference type="NCBIfam" id="TIGR02841">
    <property type="entry name" value="spore_YyaC"/>
    <property type="match status" value="1"/>
</dbReference>
<dbReference type="InterPro" id="IPR023430">
    <property type="entry name" value="Pept_HybD-like_dom_sf"/>
</dbReference>
<dbReference type="Proteomes" id="UP000000378">
    <property type="component" value="Chromosome"/>
</dbReference>
<organism evidence="1 2">
    <name type="scientific">Syntrophothermus lipocalidus (strain DSM 12680 / TGB-C1)</name>
    <dbReference type="NCBI Taxonomy" id="643648"/>
    <lineage>
        <taxon>Bacteria</taxon>
        <taxon>Bacillati</taxon>
        <taxon>Bacillota</taxon>
        <taxon>Clostridia</taxon>
        <taxon>Eubacteriales</taxon>
        <taxon>Syntrophomonadaceae</taxon>
        <taxon>Syntrophothermus</taxon>
    </lineage>
</organism>
<evidence type="ECO:0000313" key="1">
    <source>
        <dbReference type="EMBL" id="ADI02142.1"/>
    </source>
</evidence>
<sequence>MTVVFKKKYFEPEAVSELAKALDTCLPKEGEVVFICIGTNRNILDCLGPMAGTMIKDKVPELAVYGTLDEPIHALNMITALRSIRNRHRGAVEVAIDASLGKPEEVGVIQVRLGSLTPGKAVNKRLPAVGSVAVTGVVAAANDEEIGYVKTVSGSIAPVYYIARTISRSVFAVKEVLLARAAPEEGCEEG</sequence>
<dbReference type="AlphaFoldDB" id="D7CN57"/>
<dbReference type="RefSeq" id="WP_013175544.1">
    <property type="nucleotide sequence ID" value="NC_014220.1"/>
</dbReference>
<dbReference type="STRING" id="643648.Slip_1379"/>
<accession>D7CN57</accession>
<reference evidence="2" key="1">
    <citation type="journal article" date="2010" name="Stand. Genomic Sci.">
        <title>Complete genome sequence of Syntrophothermus lipocalidus type strain (TGB-C1T).</title>
        <authorList>
            <consortium name="US DOE Joint Genome Institute (JGI-PGF)"/>
            <person name="Djao O."/>
            <person name="Zhang X."/>
            <person name="Lucas S."/>
            <person name="Lapidus A."/>
            <person name="Glavina Del Rio T."/>
            <person name="Nolan M."/>
            <person name="Tice H."/>
            <person name="Cheng J."/>
            <person name="Han C."/>
            <person name="Tapia R."/>
            <person name="Goodwin L."/>
            <person name="Pitluck S."/>
            <person name="Liolios K."/>
            <person name="Ivanova N."/>
            <person name="Mavromatis K."/>
            <person name="Mikhailova N."/>
            <person name="Ovchinnikova G."/>
            <person name="Pati A."/>
            <person name="Brambilla E."/>
            <person name="Chen A."/>
            <person name="Palaniappan K."/>
            <person name="Land M."/>
            <person name="Hauser L."/>
            <person name="Chang Y."/>
            <person name="Jeffries C."/>
            <person name="Rohde M."/>
            <person name="Sikorski J."/>
            <person name="Spring S."/>
            <person name="Goker M."/>
            <person name="Detter J."/>
            <person name="Woyke T."/>
            <person name="Bristow J."/>
            <person name="Eisen J."/>
            <person name="Markowitz V."/>
            <person name="Hugenholtz P."/>
            <person name="Kyrpides N."/>
            <person name="Klenk H."/>
        </authorList>
    </citation>
    <scope>NUCLEOTIDE SEQUENCE [LARGE SCALE GENOMIC DNA]</scope>
    <source>
        <strain evidence="2">DSM 12680 / TGB-C1</strain>
    </source>
</reference>
<dbReference type="EMBL" id="CP002048">
    <property type="protein sequence ID" value="ADI02142.1"/>
    <property type="molecule type" value="Genomic_DNA"/>
</dbReference>
<dbReference type="OrthoDB" id="9815953at2"/>